<evidence type="ECO:0000313" key="3">
    <source>
        <dbReference type="Proteomes" id="UP001415857"/>
    </source>
</evidence>
<comment type="caution">
    <text evidence="2">The sequence shown here is derived from an EMBL/GenBank/DDBJ whole genome shotgun (WGS) entry which is preliminary data.</text>
</comment>
<dbReference type="PANTHER" id="PTHR21477:SF31">
    <property type="entry name" value="PROTEIN PHLOEM PROTEIN 2-LIKE A10-LIKE"/>
    <property type="match status" value="1"/>
</dbReference>
<reference evidence="2 3" key="1">
    <citation type="journal article" date="2024" name="Plant J.">
        <title>Genome sequences and population genomics reveal climatic adaptation and genomic divergence between two closely related sweetgum species.</title>
        <authorList>
            <person name="Xu W.Q."/>
            <person name="Ren C.Q."/>
            <person name="Zhang X.Y."/>
            <person name="Comes H.P."/>
            <person name="Liu X.H."/>
            <person name="Li Y.G."/>
            <person name="Kettle C.J."/>
            <person name="Jalonen R."/>
            <person name="Gaisberger H."/>
            <person name="Ma Y.Z."/>
            <person name="Qiu Y.X."/>
        </authorList>
    </citation>
    <scope>NUCLEOTIDE SEQUENCE [LARGE SCALE GENOMIC DNA]</scope>
    <source>
        <strain evidence="2">Hangzhou</strain>
    </source>
</reference>
<dbReference type="InterPro" id="IPR019141">
    <property type="entry name" value="DUF2045"/>
</dbReference>
<feature type="transmembrane region" description="Helical" evidence="1">
    <location>
        <begin position="20"/>
        <end position="37"/>
    </location>
</feature>
<keyword evidence="3" id="KW-1185">Reference proteome</keyword>
<organism evidence="2 3">
    <name type="scientific">Liquidambar formosana</name>
    <name type="common">Formosan gum</name>
    <dbReference type="NCBI Taxonomy" id="63359"/>
    <lineage>
        <taxon>Eukaryota</taxon>
        <taxon>Viridiplantae</taxon>
        <taxon>Streptophyta</taxon>
        <taxon>Embryophyta</taxon>
        <taxon>Tracheophyta</taxon>
        <taxon>Spermatophyta</taxon>
        <taxon>Magnoliopsida</taxon>
        <taxon>eudicotyledons</taxon>
        <taxon>Gunneridae</taxon>
        <taxon>Pentapetalae</taxon>
        <taxon>Saxifragales</taxon>
        <taxon>Altingiaceae</taxon>
        <taxon>Liquidambar</taxon>
    </lineage>
</organism>
<dbReference type="Proteomes" id="UP001415857">
    <property type="component" value="Unassembled WGS sequence"/>
</dbReference>
<dbReference type="PANTHER" id="PTHR21477">
    <property type="entry name" value="ZGC:172139"/>
    <property type="match status" value="1"/>
</dbReference>
<keyword evidence="1" id="KW-1133">Transmembrane helix</keyword>
<keyword evidence="1" id="KW-0472">Membrane</keyword>
<evidence type="ECO:0000256" key="1">
    <source>
        <dbReference type="SAM" id="Phobius"/>
    </source>
</evidence>
<evidence type="ECO:0008006" key="4">
    <source>
        <dbReference type="Google" id="ProtNLM"/>
    </source>
</evidence>
<keyword evidence="1" id="KW-0812">Transmembrane</keyword>
<protein>
    <recommendedName>
        <fullName evidence="4">Protein PHLOEM PROTEIN 2-LIKE A10</fullName>
    </recommendedName>
</protein>
<name>A0AAP0RW69_LIQFO</name>
<accession>A0AAP0RW69</accession>
<sequence length="426" mass="46590">MDLQLVNKGLEFTRRRKKWVLVMAAFGFSSYGVYRVYHSPSVVNKRKRLFKLLGALISIAEAVSDSAETIGVVSKDFKEFLQSDSDQIPNSLKQISKITRSEEFSESVIRVTWALTVGILRGYRLEARGNDELHGNLSFLDRVMDKLFTTAGSGFASVVIGSFARNLVMGFFSGGQSFGALNLNNSSSGDCLVSETSSVPEWVNVVCGDKCRELIGDCIQLFVSTAVAVYLDKTMDINTYDEVFSGLTNPNHETKVREMLVSVCNGAIETLVKTSHQVLTSSDSNNNPSSGSSCLAIDQGHSPSIDGLIGLEALSTEMKTRNSYDENTESGWMSKMSSTLAVPSNRRLVLDVTGRVTFETVRSFLEFLLEKLSVGLKRSLEIVHEAVVERGLEAVRYVTATSSVIVTICLSLCLHILGGAWVLVPA</sequence>
<proteinExistence type="predicted"/>
<dbReference type="EMBL" id="JBBPBK010000005">
    <property type="protein sequence ID" value="KAK9285867.1"/>
    <property type="molecule type" value="Genomic_DNA"/>
</dbReference>
<evidence type="ECO:0000313" key="2">
    <source>
        <dbReference type="EMBL" id="KAK9285867.1"/>
    </source>
</evidence>
<dbReference type="AlphaFoldDB" id="A0AAP0RW69"/>
<gene>
    <name evidence="2" type="ORF">L1049_025068</name>
</gene>
<feature type="transmembrane region" description="Helical" evidence="1">
    <location>
        <begin position="404"/>
        <end position="424"/>
    </location>
</feature>